<accession>A0A1S8KNL0</accession>
<dbReference type="PANTHER" id="PTHR11085">
    <property type="entry name" value="NAD-DEPENDENT PROTEIN DEACYLASE SIRTUIN-5, MITOCHONDRIAL-RELATED"/>
    <property type="match status" value="1"/>
</dbReference>
<dbReference type="GO" id="GO:0070403">
    <property type="term" value="F:NAD+ binding"/>
    <property type="evidence" value="ECO:0007669"/>
    <property type="project" value="InterPro"/>
</dbReference>
<dbReference type="InterPro" id="IPR026590">
    <property type="entry name" value="Ssirtuin_cat_dom"/>
</dbReference>
<dbReference type="InterPro" id="IPR003000">
    <property type="entry name" value="Sirtuin"/>
</dbReference>
<dbReference type="Pfam" id="PF02146">
    <property type="entry name" value="SIR2"/>
    <property type="match status" value="1"/>
</dbReference>
<dbReference type="EMBL" id="MUYF01000003">
    <property type="protein sequence ID" value="OOL81290.1"/>
    <property type="molecule type" value="Genomic_DNA"/>
</dbReference>
<evidence type="ECO:0000259" key="5">
    <source>
        <dbReference type="PROSITE" id="PS50305"/>
    </source>
</evidence>
<dbReference type="InterPro" id="IPR050134">
    <property type="entry name" value="NAD-dep_sirtuin_deacylases"/>
</dbReference>
<dbReference type="Gene3D" id="3.40.50.1220">
    <property type="entry name" value="TPP-binding domain"/>
    <property type="match status" value="1"/>
</dbReference>
<reference evidence="6 7" key="1">
    <citation type="submission" date="2017-01" db="EMBL/GenBank/DDBJ databases">
        <title>Complete Genome Sequence of Dolosigranulum pigrum isolated from a Patient with interstitial lung disease.</title>
        <authorList>
            <person name="Mukhopadhyay R."/>
            <person name="Joaquin J."/>
            <person name="Hogue R."/>
            <person name="Fitzgerald S."/>
            <person name="Jospin G."/>
            <person name="Eisen J.A."/>
            <person name="Chaturvedi V."/>
        </authorList>
    </citation>
    <scope>NUCLEOTIDE SEQUENCE [LARGE SCALE GENOMIC DNA]</scope>
    <source>
        <strain evidence="6 7">15S00348</strain>
    </source>
</reference>
<dbReference type="AlphaFoldDB" id="A0A1S8KNL0"/>
<evidence type="ECO:0000256" key="1">
    <source>
        <dbReference type="ARBA" id="ARBA00012928"/>
    </source>
</evidence>
<dbReference type="Proteomes" id="UP000190409">
    <property type="component" value="Unassembled WGS sequence"/>
</dbReference>
<dbReference type="SUPFAM" id="SSF52467">
    <property type="entry name" value="DHS-like NAD/FAD-binding domain"/>
    <property type="match status" value="1"/>
</dbReference>
<evidence type="ECO:0000256" key="3">
    <source>
        <dbReference type="ARBA" id="ARBA00023027"/>
    </source>
</evidence>
<protein>
    <recommendedName>
        <fullName evidence="1">protein acetyllysine N-acetyltransferase</fullName>
        <ecNumber evidence="1">2.3.1.286</ecNumber>
    </recommendedName>
</protein>
<feature type="binding site" evidence="4">
    <location>
        <position position="148"/>
    </location>
    <ligand>
        <name>Zn(2+)</name>
        <dbReference type="ChEBI" id="CHEBI:29105"/>
    </ligand>
</feature>
<feature type="binding site" evidence="4">
    <location>
        <position position="127"/>
    </location>
    <ligand>
        <name>Zn(2+)</name>
        <dbReference type="ChEBI" id="CHEBI:29105"/>
    </ligand>
</feature>
<feature type="active site" description="Proton acceptor" evidence="4">
    <location>
        <position position="119"/>
    </location>
</feature>
<keyword evidence="2" id="KW-0808">Transferase</keyword>
<dbReference type="NCBIfam" id="NF001752">
    <property type="entry name" value="PRK00481.1-1"/>
    <property type="match status" value="1"/>
</dbReference>
<keyword evidence="4" id="KW-0479">Metal-binding</keyword>
<feature type="binding site" evidence="4">
    <location>
        <position position="151"/>
    </location>
    <ligand>
        <name>Zn(2+)</name>
        <dbReference type="ChEBI" id="CHEBI:29105"/>
    </ligand>
</feature>
<dbReference type="Gene3D" id="3.30.1600.10">
    <property type="entry name" value="SIR2/SIRT2 'Small Domain"/>
    <property type="match status" value="1"/>
</dbReference>
<keyword evidence="3" id="KW-0520">NAD</keyword>
<feature type="binding site" evidence="4">
    <location>
        <position position="130"/>
    </location>
    <ligand>
        <name>Zn(2+)</name>
        <dbReference type="ChEBI" id="CHEBI:29105"/>
    </ligand>
</feature>
<name>A0A1S8KNL0_9LACT</name>
<evidence type="ECO:0000256" key="2">
    <source>
        <dbReference type="ARBA" id="ARBA00022679"/>
    </source>
</evidence>
<organism evidence="6 7">
    <name type="scientific">Dolosigranulum pigrum</name>
    <dbReference type="NCBI Taxonomy" id="29394"/>
    <lineage>
        <taxon>Bacteria</taxon>
        <taxon>Bacillati</taxon>
        <taxon>Bacillota</taxon>
        <taxon>Bacilli</taxon>
        <taxon>Lactobacillales</taxon>
        <taxon>Carnobacteriaceae</taxon>
        <taxon>Dolosigranulum</taxon>
    </lineage>
</organism>
<dbReference type="PANTHER" id="PTHR11085:SF4">
    <property type="entry name" value="NAD-DEPENDENT PROTEIN DEACYLASE"/>
    <property type="match status" value="1"/>
</dbReference>
<proteinExistence type="predicted"/>
<dbReference type="GO" id="GO:0046872">
    <property type="term" value="F:metal ion binding"/>
    <property type="evidence" value="ECO:0007669"/>
    <property type="project" value="UniProtKB-KW"/>
</dbReference>
<dbReference type="EC" id="2.3.1.286" evidence="1"/>
<comment type="caution">
    <text evidence="6">The sequence shown here is derived from an EMBL/GenBank/DDBJ whole genome shotgun (WGS) entry which is preliminary data.</text>
</comment>
<evidence type="ECO:0000256" key="4">
    <source>
        <dbReference type="PROSITE-ProRule" id="PRU00236"/>
    </source>
</evidence>
<dbReference type="PROSITE" id="PS50305">
    <property type="entry name" value="SIRTUIN"/>
    <property type="match status" value="1"/>
</dbReference>
<evidence type="ECO:0000313" key="6">
    <source>
        <dbReference type="EMBL" id="OOL81290.1"/>
    </source>
</evidence>
<dbReference type="InterPro" id="IPR026591">
    <property type="entry name" value="Sirtuin_cat_small_dom_sf"/>
</dbReference>
<feature type="domain" description="Deacetylase sirtuin-type" evidence="5">
    <location>
        <begin position="1"/>
        <end position="245"/>
    </location>
</feature>
<sequence length="245" mass="27466">MDKYQQLSEMIAQSERIVFFGGAGVSTESGLPDYRSKDGKYTAMRQSNDDPKKIMHIDYLRQHPEKFFAHYVDDTKAEPNRAHHILAKWERTGKTVDIITQNVDSLHQQAGSTSVIELHGDNRSWYCMDCGHTVAYTEVHPEAEVPYCKRCGGLMRPNVIYFGEMPDRHVIEQARNIIAQGDLLLIAGTSLTVSPARYLIRSFAGTSVVVINTEAIEVRVVPVDLCFQAPVGQVLEVVDTILAKT</sequence>
<dbReference type="RefSeq" id="WP_077862746.1">
    <property type="nucleotide sequence ID" value="NZ_CP040419.1"/>
</dbReference>
<dbReference type="CDD" id="cd01407">
    <property type="entry name" value="SIR2-fam"/>
    <property type="match status" value="1"/>
</dbReference>
<gene>
    <name evidence="6" type="ORF">BWX42_05720</name>
</gene>
<dbReference type="GO" id="GO:0017136">
    <property type="term" value="F:histone deacetylase activity, NAD-dependent"/>
    <property type="evidence" value="ECO:0007669"/>
    <property type="project" value="TreeGrafter"/>
</dbReference>
<evidence type="ECO:0000313" key="7">
    <source>
        <dbReference type="Proteomes" id="UP000190409"/>
    </source>
</evidence>
<dbReference type="InterPro" id="IPR029035">
    <property type="entry name" value="DHS-like_NAD/FAD-binding_dom"/>
</dbReference>
<keyword evidence="4" id="KW-0862">Zinc</keyword>